<dbReference type="Proteomes" id="UP001140206">
    <property type="component" value="Chromosome 1"/>
</dbReference>
<dbReference type="Pfam" id="PF04578">
    <property type="entry name" value="DUF594"/>
    <property type="match status" value="1"/>
</dbReference>
<sequence length="784" mass="90539">MDEHQKYSCTSELGAKVLLVFISFIFASFSIYVLNPQIAFASKPTMFRKISAKEEDIFLSSAFALFLPLMSYLFSQAKQHNSERAQLILLWMVLIEFIRVRSRGSAWELKKSMEQLARLFWVAYLIYSYTHLDELRTRLFILCVYACTYVVLTGIAFNKAKGSYLIGKNPKLVQNYMKRVLLEGDLKTMPMDKCAYIVMGEENHDISISEDGYHLGNRKPDHSEELLTIGRVFQLTSTEDEEFTKKYPYWRDFCLLFSLAKMLCRRFANLPLDEAKNDKALEFVLEGLIGYIGNKKDVQKNNEESNELRNPQRVFSIIQDELNFVYEFLHTHVPFHYYFSWYLILAHLIGNYLMIGTGIYLIRTIFIRKSTWLSLIGQDSYSQCFFHIFRNGTLVDTFFSTVDVAITILLVVPCLYSLLKGWHISLFSTRWINYLSVKCYMKDPGDIIMTESVWRKICLIGLVNKNVKQERCHNSILDTKTETIFCIKVDGILPAPFIKWIRRRAFSNVHHSTDVEEAILRSLRNSDGQLTNAETSLSSHTIFEKLRRDYQPSTSNTETILVWHIATTLFNHDKPPPQQNTDPFKEREVALALSDYCHYLVATLPELLPDEVDWTDKMYESVRREIFAIDRCSGSKPTMSDRCHYIMDNNNILLDENLVVVGKGAKLAKELARVYDNVNGNKTEVWTMLSEFWVKMVLLIAPSDNVKGHEEILENKELITQLWALLTHAGILTRPKPTEHPSHESHTNEGHEIATAKHGIETNLSPEIVTLSHGMGNYEGPEIV</sequence>
<feature type="transmembrane region" description="Helical" evidence="1">
    <location>
        <begin position="56"/>
        <end position="74"/>
    </location>
</feature>
<organism evidence="3 4">
    <name type="scientific">Rhynchospora pubera</name>
    <dbReference type="NCBI Taxonomy" id="906938"/>
    <lineage>
        <taxon>Eukaryota</taxon>
        <taxon>Viridiplantae</taxon>
        <taxon>Streptophyta</taxon>
        <taxon>Embryophyta</taxon>
        <taxon>Tracheophyta</taxon>
        <taxon>Spermatophyta</taxon>
        <taxon>Magnoliopsida</taxon>
        <taxon>Liliopsida</taxon>
        <taxon>Poales</taxon>
        <taxon>Cyperaceae</taxon>
        <taxon>Cyperoideae</taxon>
        <taxon>Rhynchosporeae</taxon>
        <taxon>Rhynchospora</taxon>
    </lineage>
</organism>
<reference evidence="3" key="1">
    <citation type="submission" date="2022-08" db="EMBL/GenBank/DDBJ databases">
        <authorList>
            <person name="Marques A."/>
        </authorList>
    </citation>
    <scope>NUCLEOTIDE SEQUENCE</scope>
    <source>
        <strain evidence="3">RhyPub2mFocal</strain>
        <tissue evidence="3">Leaves</tissue>
    </source>
</reference>
<keyword evidence="1" id="KW-0472">Membrane</keyword>
<feature type="transmembrane region" description="Helical" evidence="1">
    <location>
        <begin position="339"/>
        <end position="362"/>
    </location>
</feature>
<dbReference type="AlphaFoldDB" id="A0AAV8GI41"/>
<dbReference type="EMBL" id="JAMFTS010000001">
    <property type="protein sequence ID" value="KAJ4805325.1"/>
    <property type="molecule type" value="Genomic_DNA"/>
</dbReference>
<dbReference type="Pfam" id="PF13968">
    <property type="entry name" value="DUF4220"/>
    <property type="match status" value="1"/>
</dbReference>
<gene>
    <name evidence="3" type="ORF">LUZ62_017891</name>
</gene>
<evidence type="ECO:0000313" key="4">
    <source>
        <dbReference type="Proteomes" id="UP001140206"/>
    </source>
</evidence>
<name>A0AAV8GI41_9POAL</name>
<feature type="transmembrane region" description="Helical" evidence="1">
    <location>
        <begin position="13"/>
        <end position="35"/>
    </location>
</feature>
<keyword evidence="1" id="KW-0812">Transmembrane</keyword>
<feature type="transmembrane region" description="Helical" evidence="1">
    <location>
        <begin position="138"/>
        <end position="158"/>
    </location>
</feature>
<dbReference type="PANTHER" id="PTHR31325">
    <property type="entry name" value="OS01G0798800 PROTEIN-RELATED"/>
    <property type="match status" value="1"/>
</dbReference>
<feature type="domain" description="DUF4220" evidence="2">
    <location>
        <begin position="109"/>
        <end position="436"/>
    </location>
</feature>
<proteinExistence type="predicted"/>
<dbReference type="InterPro" id="IPR025315">
    <property type="entry name" value="DUF4220"/>
</dbReference>
<keyword evidence="1" id="KW-1133">Transmembrane helix</keyword>
<accession>A0AAV8GI41</accession>
<feature type="transmembrane region" description="Helical" evidence="1">
    <location>
        <begin position="398"/>
        <end position="419"/>
    </location>
</feature>
<evidence type="ECO:0000259" key="2">
    <source>
        <dbReference type="Pfam" id="PF13968"/>
    </source>
</evidence>
<evidence type="ECO:0000313" key="3">
    <source>
        <dbReference type="EMBL" id="KAJ4805325.1"/>
    </source>
</evidence>
<dbReference type="InterPro" id="IPR007658">
    <property type="entry name" value="DUF594"/>
</dbReference>
<keyword evidence="4" id="KW-1185">Reference proteome</keyword>
<protein>
    <submittedName>
        <fullName evidence="3">CAP-gly domain linker</fullName>
    </submittedName>
</protein>
<evidence type="ECO:0000256" key="1">
    <source>
        <dbReference type="SAM" id="Phobius"/>
    </source>
</evidence>
<comment type="caution">
    <text evidence="3">The sequence shown here is derived from an EMBL/GenBank/DDBJ whole genome shotgun (WGS) entry which is preliminary data.</text>
</comment>